<dbReference type="PANTHER" id="PTHR18806:SF4">
    <property type="entry name" value="RNA-BINDING PROTEIN 25"/>
    <property type="match status" value="1"/>
</dbReference>
<dbReference type="Gene3D" id="1.20.1390.10">
    <property type="entry name" value="PWI domain"/>
    <property type="match status" value="1"/>
</dbReference>
<evidence type="ECO:0000256" key="2">
    <source>
        <dbReference type="SAM" id="MobiDB-lite"/>
    </source>
</evidence>
<dbReference type="InterPro" id="IPR012677">
    <property type="entry name" value="Nucleotide-bd_a/b_plait_sf"/>
</dbReference>
<dbReference type="AlphaFoldDB" id="A0AAV5AJB3"/>
<feature type="compositionally biased region" description="Basic and acidic residues" evidence="2">
    <location>
        <begin position="384"/>
        <end position="399"/>
    </location>
</feature>
<sequence>MQPTPNRMGLGMRPTAYGQGPSMAALAQQQQGLPQFVGGQQQRVTTLFIGSISGGITDAHLNEMLDACGPLNSFKRLITPANKPQGFGFAEFQDPEGAWRAVQLLNGVELPALEDGCANKKLLVKADEKTTMFLNAYRAQRPLTDADNAKAIEAKVKIDQIVEQLKNKADEGTEGSSKEKFVIPPHLHDLQEAELPEAQRGLVISEIALFRERAAKREREKLRDERERGMNFGITNSYGGKGSPASGANKGPINAPSGPKGKGSGPGPQGYSKAPAFVQSQSQSQSHQIESEKTDEQKEQDRKDARARDENESFKDRERRYEPRERQRIANLERTIQREKMQREGEARDKIEMHARLDVWDDDESDELFYTDRARWRSQRRRHLSQEESADRQSRDLELTEAEHLRRESELFLARQMEDMRALQEEQRKAGLLLDDGAPVRLNVSLTSAGAKSEAAPAAPGAPGAAAPLAFGQGDDEEEELNARKRRQNLSKVDFAPTDSSEKVQQRLEKIKGSIPSDKETLWKVKVRWDAVNESLVDRKFEPIIKRKMTRYLGELEDDDLVMFVMEHLKDRKSAHKLVDELAQVLEEDAEPFVIDIWRQVTFESVAYGEGLDSGKMLVDE</sequence>
<dbReference type="GO" id="GO:0005681">
    <property type="term" value="C:spliceosomal complex"/>
    <property type="evidence" value="ECO:0007669"/>
    <property type="project" value="TreeGrafter"/>
</dbReference>
<dbReference type="Gene3D" id="3.30.70.330">
    <property type="match status" value="1"/>
</dbReference>
<dbReference type="PROSITE" id="PS50102">
    <property type="entry name" value="RRM"/>
    <property type="match status" value="1"/>
</dbReference>
<organism evidence="5 6">
    <name type="scientific">Clathrus columnatus</name>
    <dbReference type="NCBI Taxonomy" id="1419009"/>
    <lineage>
        <taxon>Eukaryota</taxon>
        <taxon>Fungi</taxon>
        <taxon>Dikarya</taxon>
        <taxon>Basidiomycota</taxon>
        <taxon>Agaricomycotina</taxon>
        <taxon>Agaricomycetes</taxon>
        <taxon>Phallomycetidae</taxon>
        <taxon>Phallales</taxon>
        <taxon>Clathraceae</taxon>
        <taxon>Clathrus</taxon>
    </lineage>
</organism>
<dbReference type="PANTHER" id="PTHR18806">
    <property type="entry name" value="RBM25 PROTEIN"/>
    <property type="match status" value="1"/>
</dbReference>
<feature type="compositionally biased region" description="Basic and acidic residues" evidence="2">
    <location>
        <begin position="335"/>
        <end position="347"/>
    </location>
</feature>
<dbReference type="EMBL" id="BPWL01000008">
    <property type="protein sequence ID" value="GJJ12950.1"/>
    <property type="molecule type" value="Genomic_DNA"/>
</dbReference>
<feature type="region of interest" description="Disordered" evidence="2">
    <location>
        <begin position="218"/>
        <end position="347"/>
    </location>
</feature>
<proteinExistence type="predicted"/>
<feature type="compositionally biased region" description="Basic and acidic residues" evidence="2">
    <location>
        <begin position="218"/>
        <end position="229"/>
    </location>
</feature>
<dbReference type="InterPro" id="IPR000504">
    <property type="entry name" value="RRM_dom"/>
</dbReference>
<reference evidence="5" key="1">
    <citation type="submission" date="2021-10" db="EMBL/GenBank/DDBJ databases">
        <title>De novo Genome Assembly of Clathrus columnatus (Basidiomycota, Fungi) Using Illumina and Nanopore Sequence Data.</title>
        <authorList>
            <person name="Ogiso-Tanaka E."/>
            <person name="Itagaki H."/>
            <person name="Hosoya T."/>
            <person name="Hosaka K."/>
        </authorList>
    </citation>
    <scope>NUCLEOTIDE SEQUENCE</scope>
    <source>
        <strain evidence="5">MO-923</strain>
    </source>
</reference>
<gene>
    <name evidence="5" type="ORF">Clacol_007197</name>
</gene>
<feature type="compositionally biased region" description="Low complexity" evidence="2">
    <location>
        <begin position="269"/>
        <end position="286"/>
    </location>
</feature>
<comment type="caution">
    <text evidence="5">The sequence shown here is derived from an EMBL/GenBank/DDBJ whole genome shotgun (WGS) entry which is preliminary data.</text>
</comment>
<dbReference type="Pfam" id="PF00076">
    <property type="entry name" value="RRM_1"/>
    <property type="match status" value="1"/>
</dbReference>
<feature type="compositionally biased region" description="Basic and acidic residues" evidence="2">
    <location>
        <begin position="289"/>
        <end position="328"/>
    </location>
</feature>
<feature type="domain" description="PWI" evidence="4">
    <location>
        <begin position="520"/>
        <end position="618"/>
    </location>
</feature>
<dbReference type="InterPro" id="IPR002483">
    <property type="entry name" value="PWI_dom"/>
</dbReference>
<dbReference type="CDD" id="cd12446">
    <property type="entry name" value="RRM_RBM25"/>
    <property type="match status" value="1"/>
</dbReference>
<dbReference type="PROSITE" id="PS51025">
    <property type="entry name" value="PWI"/>
    <property type="match status" value="1"/>
</dbReference>
<name>A0AAV5AJB3_9AGAM</name>
<evidence type="ECO:0000313" key="5">
    <source>
        <dbReference type="EMBL" id="GJJ12950.1"/>
    </source>
</evidence>
<dbReference type="SMART" id="SM00360">
    <property type="entry name" value="RRM"/>
    <property type="match status" value="1"/>
</dbReference>
<keyword evidence="1" id="KW-0694">RNA-binding</keyword>
<evidence type="ECO:0000259" key="3">
    <source>
        <dbReference type="PROSITE" id="PS50102"/>
    </source>
</evidence>
<protein>
    <recommendedName>
        <fullName evidence="7">RNA-binding protein 25</fullName>
    </recommendedName>
</protein>
<feature type="domain" description="RRM" evidence="3">
    <location>
        <begin position="45"/>
        <end position="129"/>
    </location>
</feature>
<evidence type="ECO:0008006" key="7">
    <source>
        <dbReference type="Google" id="ProtNLM"/>
    </source>
</evidence>
<dbReference type="Proteomes" id="UP001050691">
    <property type="component" value="Unassembled WGS sequence"/>
</dbReference>
<evidence type="ECO:0000256" key="1">
    <source>
        <dbReference type="PROSITE-ProRule" id="PRU00176"/>
    </source>
</evidence>
<dbReference type="SUPFAM" id="SSF54928">
    <property type="entry name" value="RNA-binding domain, RBD"/>
    <property type="match status" value="1"/>
</dbReference>
<dbReference type="Pfam" id="PF01480">
    <property type="entry name" value="PWI"/>
    <property type="match status" value="1"/>
</dbReference>
<dbReference type="GO" id="GO:0003729">
    <property type="term" value="F:mRNA binding"/>
    <property type="evidence" value="ECO:0007669"/>
    <property type="project" value="TreeGrafter"/>
</dbReference>
<dbReference type="InterPro" id="IPR035979">
    <property type="entry name" value="RBD_domain_sf"/>
</dbReference>
<dbReference type="SMART" id="SM00311">
    <property type="entry name" value="PWI"/>
    <property type="match status" value="1"/>
</dbReference>
<evidence type="ECO:0000259" key="4">
    <source>
        <dbReference type="PROSITE" id="PS51025"/>
    </source>
</evidence>
<dbReference type="InterPro" id="IPR052768">
    <property type="entry name" value="RBM25"/>
</dbReference>
<feature type="region of interest" description="Disordered" evidence="2">
    <location>
        <begin position="379"/>
        <end position="399"/>
    </location>
</feature>
<evidence type="ECO:0000313" key="6">
    <source>
        <dbReference type="Proteomes" id="UP001050691"/>
    </source>
</evidence>
<dbReference type="InterPro" id="IPR034268">
    <property type="entry name" value="RBM25_RRM"/>
</dbReference>
<keyword evidence="6" id="KW-1185">Reference proteome</keyword>
<accession>A0AAV5AJB3</accession>